<dbReference type="EnsemblPlants" id="OMERI01G19070.1">
    <property type="protein sequence ID" value="OMERI01G19070.1"/>
    <property type="gene ID" value="OMERI01G19070"/>
</dbReference>
<protein>
    <submittedName>
        <fullName evidence="1">Uncharacterized protein</fullName>
    </submittedName>
</protein>
<reference evidence="1" key="2">
    <citation type="submission" date="2018-05" db="EMBL/GenBank/DDBJ databases">
        <title>OmerRS3 (Oryza meridionalis Reference Sequence Version 3).</title>
        <authorList>
            <person name="Zhang J."/>
            <person name="Kudrna D."/>
            <person name="Lee S."/>
            <person name="Talag J."/>
            <person name="Welchert J."/>
            <person name="Wing R.A."/>
        </authorList>
    </citation>
    <scope>NUCLEOTIDE SEQUENCE [LARGE SCALE GENOMIC DNA]</scope>
    <source>
        <strain evidence="1">cv. OR44</strain>
    </source>
</reference>
<organism evidence="1">
    <name type="scientific">Oryza meridionalis</name>
    <dbReference type="NCBI Taxonomy" id="40149"/>
    <lineage>
        <taxon>Eukaryota</taxon>
        <taxon>Viridiplantae</taxon>
        <taxon>Streptophyta</taxon>
        <taxon>Embryophyta</taxon>
        <taxon>Tracheophyta</taxon>
        <taxon>Spermatophyta</taxon>
        <taxon>Magnoliopsida</taxon>
        <taxon>Liliopsida</taxon>
        <taxon>Poales</taxon>
        <taxon>Poaceae</taxon>
        <taxon>BOP clade</taxon>
        <taxon>Oryzoideae</taxon>
        <taxon>Oryzeae</taxon>
        <taxon>Oryzinae</taxon>
        <taxon>Oryza</taxon>
    </lineage>
</organism>
<dbReference type="Proteomes" id="UP000008021">
    <property type="component" value="Chromosome 1"/>
</dbReference>
<dbReference type="AlphaFoldDB" id="A0A0E0C3X2"/>
<sequence length="73" mass="8459">MPNEKRKDVKSILIALSWEIWKERNSRVFRKIEAPSQGIIYRATEETWLWHAGGAKGLQCLLQNHHGSTTDNI</sequence>
<proteinExistence type="predicted"/>
<keyword evidence="2" id="KW-1185">Reference proteome</keyword>
<reference evidence="1" key="1">
    <citation type="submission" date="2015-04" db="UniProtKB">
        <authorList>
            <consortium name="EnsemblPlants"/>
        </authorList>
    </citation>
    <scope>IDENTIFICATION</scope>
</reference>
<name>A0A0E0C3X2_9ORYZ</name>
<dbReference type="Gramene" id="OMERI01G19070.1">
    <property type="protein sequence ID" value="OMERI01G19070.1"/>
    <property type="gene ID" value="OMERI01G19070"/>
</dbReference>
<accession>A0A0E0C3X2</accession>
<evidence type="ECO:0000313" key="1">
    <source>
        <dbReference type="EnsemblPlants" id="OMERI01G19070.1"/>
    </source>
</evidence>
<evidence type="ECO:0000313" key="2">
    <source>
        <dbReference type="Proteomes" id="UP000008021"/>
    </source>
</evidence>
<dbReference type="HOGENOM" id="CLU_2708933_0_0_1"/>